<reference evidence="1 2" key="1">
    <citation type="submission" date="2022-10" db="EMBL/GenBank/DDBJ databases">
        <title>Pararhodobacter sp. nov., isolated from marine algae.</title>
        <authorList>
            <person name="Choi B.J."/>
            <person name="Kim J.M."/>
            <person name="Lee J.K."/>
            <person name="Choi D.G."/>
            <person name="Jeon C.O."/>
        </authorList>
    </citation>
    <scope>NUCLEOTIDE SEQUENCE [LARGE SCALE GENOMIC DNA]</scope>
    <source>
        <strain evidence="1 2">ZQ420</strain>
    </source>
</reference>
<keyword evidence="2" id="KW-1185">Reference proteome</keyword>
<evidence type="ECO:0000313" key="1">
    <source>
        <dbReference type="EMBL" id="MCW1931865.1"/>
    </source>
</evidence>
<protein>
    <submittedName>
        <fullName evidence="1">Uncharacterized protein</fullName>
    </submittedName>
</protein>
<accession>A0ABT3GWF3</accession>
<dbReference type="EMBL" id="JAPDFL010000001">
    <property type="protein sequence ID" value="MCW1931865.1"/>
    <property type="molecule type" value="Genomic_DNA"/>
</dbReference>
<dbReference type="Proteomes" id="UP001208938">
    <property type="component" value="Unassembled WGS sequence"/>
</dbReference>
<evidence type="ECO:0000313" key="2">
    <source>
        <dbReference type="Proteomes" id="UP001208938"/>
    </source>
</evidence>
<comment type="caution">
    <text evidence="1">The sequence shown here is derived from an EMBL/GenBank/DDBJ whole genome shotgun (WGS) entry which is preliminary data.</text>
</comment>
<name>A0ABT3GWF3_9RHOB</name>
<gene>
    <name evidence="1" type="ORF">OKW52_06220</name>
</gene>
<organism evidence="1 2">
    <name type="scientific">Pararhodobacter zhoushanensis</name>
    <dbReference type="NCBI Taxonomy" id="2479545"/>
    <lineage>
        <taxon>Bacteria</taxon>
        <taxon>Pseudomonadati</taxon>
        <taxon>Pseudomonadota</taxon>
        <taxon>Alphaproteobacteria</taxon>
        <taxon>Rhodobacterales</taxon>
        <taxon>Paracoccaceae</taxon>
        <taxon>Pararhodobacter</taxon>
    </lineage>
</organism>
<dbReference type="RefSeq" id="WP_264504948.1">
    <property type="nucleotide sequence ID" value="NZ_JAPDFL010000001.1"/>
</dbReference>
<sequence length="40" mass="4808">MAKTPSRWTRWVISESANPRIQMPWALRRQRRKVAKPVFA</sequence>
<proteinExistence type="predicted"/>